<dbReference type="PATRIC" id="fig|886738.10.peg.540"/>
<dbReference type="Pfam" id="PF01739">
    <property type="entry name" value="CheR"/>
    <property type="match status" value="1"/>
</dbReference>
<proteinExistence type="predicted"/>
<dbReference type="Gene3D" id="1.10.155.10">
    <property type="entry name" value="Chemotaxis receptor methyltransferase CheR, N-terminal domain"/>
    <property type="match status" value="1"/>
</dbReference>
<dbReference type="PROSITE" id="PS50123">
    <property type="entry name" value="CHER"/>
    <property type="match status" value="1"/>
</dbReference>
<dbReference type="InterPro" id="IPR022642">
    <property type="entry name" value="CheR_C"/>
</dbReference>
<dbReference type="EMBL" id="AEGP01000026">
    <property type="protein sequence ID" value="EGG42661.1"/>
    <property type="molecule type" value="Genomic_DNA"/>
</dbReference>
<keyword evidence="4" id="KW-0808">Transferase</keyword>
<evidence type="ECO:0000313" key="7">
    <source>
        <dbReference type="EMBL" id="EGG42661.1"/>
    </source>
</evidence>
<dbReference type="Proteomes" id="UP000004348">
    <property type="component" value="Chromosome"/>
</dbReference>
<dbReference type="SUPFAM" id="SSF53335">
    <property type="entry name" value="S-adenosyl-L-methionine-dependent methyltransferases"/>
    <property type="match status" value="1"/>
</dbReference>
<dbReference type="AlphaFoldDB" id="F3KJ19"/>
<evidence type="ECO:0000259" key="6">
    <source>
        <dbReference type="PROSITE" id="PS50123"/>
    </source>
</evidence>
<dbReference type="Gene3D" id="3.40.50.150">
    <property type="entry name" value="Vaccinia Virus protein VP39"/>
    <property type="match status" value="1"/>
</dbReference>
<reference evidence="7" key="1">
    <citation type="journal article" date="2011" name="PLoS ONE">
        <title>Genome of a low-salinity ammonia-oxidizing archaeon determined by single-cell and metagenomic analysis.</title>
        <authorList>
            <person name="Blainey P.C."/>
            <person name="Mosier A.C."/>
            <person name="Potanina A."/>
            <person name="Francis C.A."/>
            <person name="Quake S.R."/>
        </authorList>
    </citation>
    <scope>NUCLEOTIDE SEQUENCE [LARGE SCALE GENOMIC DNA]</scope>
    <source>
        <strain evidence="7">SFB1</strain>
    </source>
</reference>
<feature type="domain" description="CheR-type methyltransferase" evidence="6">
    <location>
        <begin position="16"/>
        <end position="271"/>
    </location>
</feature>
<name>F3KJ19_9ARCH</name>
<evidence type="ECO:0000256" key="2">
    <source>
        <dbReference type="ARBA" id="ARBA00012534"/>
    </source>
</evidence>
<dbReference type="SMART" id="SM00138">
    <property type="entry name" value="MeTrc"/>
    <property type="match status" value="1"/>
</dbReference>
<keyword evidence="3 7" id="KW-0489">Methyltransferase</keyword>
<evidence type="ECO:0000256" key="3">
    <source>
        <dbReference type="ARBA" id="ARBA00022603"/>
    </source>
</evidence>
<dbReference type="InterPro" id="IPR036804">
    <property type="entry name" value="CheR_N_sf"/>
</dbReference>
<dbReference type="EC" id="2.1.1.80" evidence="2"/>
<dbReference type="InterPro" id="IPR022641">
    <property type="entry name" value="CheR_N"/>
</dbReference>
<dbReference type="PANTHER" id="PTHR24422:SF10">
    <property type="entry name" value="CHEMOTAXIS PROTEIN METHYLTRANSFERASE 2"/>
    <property type="match status" value="1"/>
</dbReference>
<dbReference type="PANTHER" id="PTHR24422">
    <property type="entry name" value="CHEMOTAXIS PROTEIN METHYLTRANSFERASE"/>
    <property type="match status" value="1"/>
</dbReference>
<evidence type="ECO:0000256" key="5">
    <source>
        <dbReference type="ARBA" id="ARBA00022691"/>
    </source>
</evidence>
<evidence type="ECO:0000256" key="4">
    <source>
        <dbReference type="ARBA" id="ARBA00022679"/>
    </source>
</evidence>
<dbReference type="GO" id="GO:0032259">
    <property type="term" value="P:methylation"/>
    <property type="evidence" value="ECO:0007669"/>
    <property type="project" value="UniProtKB-KW"/>
</dbReference>
<dbReference type="InterPro" id="IPR029063">
    <property type="entry name" value="SAM-dependent_MTases_sf"/>
</dbReference>
<accession>F3KJ19</accession>
<evidence type="ECO:0000256" key="1">
    <source>
        <dbReference type="ARBA" id="ARBA00001541"/>
    </source>
</evidence>
<protein>
    <recommendedName>
        <fullName evidence="2">protein-glutamate O-methyltransferase</fullName>
        <ecNumber evidence="2">2.1.1.80</ecNumber>
    </recommendedName>
</protein>
<dbReference type="HOGENOM" id="CLU_025854_1_1_2"/>
<dbReference type="GO" id="GO:0008983">
    <property type="term" value="F:protein-glutamate O-methyltransferase activity"/>
    <property type="evidence" value="ECO:0007669"/>
    <property type="project" value="UniProtKB-EC"/>
</dbReference>
<comment type="catalytic activity">
    <reaction evidence="1">
        <text>L-glutamyl-[protein] + S-adenosyl-L-methionine = [protein]-L-glutamate 5-O-methyl ester + S-adenosyl-L-homocysteine</text>
        <dbReference type="Rhea" id="RHEA:24452"/>
        <dbReference type="Rhea" id="RHEA-COMP:10208"/>
        <dbReference type="Rhea" id="RHEA-COMP:10311"/>
        <dbReference type="ChEBI" id="CHEBI:29973"/>
        <dbReference type="ChEBI" id="CHEBI:57856"/>
        <dbReference type="ChEBI" id="CHEBI:59789"/>
        <dbReference type="ChEBI" id="CHEBI:82795"/>
        <dbReference type="EC" id="2.1.1.80"/>
    </reaction>
</comment>
<gene>
    <name evidence="7" type="ORF">Nlim_0473</name>
</gene>
<organism evidence="7">
    <name type="scientific">Candidatus Nitrosarchaeum limnium SFB1</name>
    <dbReference type="NCBI Taxonomy" id="886738"/>
    <lineage>
        <taxon>Archaea</taxon>
        <taxon>Nitrososphaerota</taxon>
        <taxon>Nitrososphaeria</taxon>
        <taxon>Nitrosopumilales</taxon>
        <taxon>Nitrosopumilaceae</taxon>
        <taxon>Nitrosarchaeum</taxon>
    </lineage>
</organism>
<keyword evidence="5" id="KW-0949">S-adenosyl-L-methionine</keyword>
<dbReference type="Pfam" id="PF03705">
    <property type="entry name" value="CheR_N"/>
    <property type="match status" value="1"/>
</dbReference>
<dbReference type="STRING" id="886738.Nlim_0473"/>
<dbReference type="SUPFAM" id="SSF47757">
    <property type="entry name" value="Chemotaxis receptor methyltransferase CheR, N-terminal domain"/>
    <property type="match status" value="1"/>
</dbReference>
<dbReference type="PRINTS" id="PR00996">
    <property type="entry name" value="CHERMTFRASE"/>
</dbReference>
<dbReference type="InterPro" id="IPR000780">
    <property type="entry name" value="CheR_MeTrfase"/>
</dbReference>
<sequence>MMDSGKIQKIESVISLMKKKTGINIQNFKPTFLERRINHRMRDLGISDFDKYVDILLTSVNESENLYDSFSINVTKFFRDPFVWKTFENQILPNFYNDSDFSSIDLWSCGSATGEEVYSISILLDKHLKKKHMKYNIIGTDINENAIQTAKQGIYKKEKISNVNSQELQTYFDVLPDERYKIKSEFKKNIRLERLDLLQTTGKYFDIIFCRNVLIYYDRQAHEILFKKFFSLLKKDGILILGQDESMIGTNGKNYFNLLYPRERIYQKKKF</sequence>
<dbReference type="InterPro" id="IPR050903">
    <property type="entry name" value="Bact_Chemotaxis_MeTrfase"/>
</dbReference>
<comment type="caution">
    <text evidence="7">The sequence shown here is derived from an EMBL/GenBank/DDBJ whole genome shotgun (WGS) entry which is preliminary data.</text>
</comment>